<feature type="coiled-coil region" evidence="6">
    <location>
        <begin position="6"/>
        <end position="54"/>
    </location>
</feature>
<keyword evidence="6" id="KW-0175">Coiled coil</keyword>
<dbReference type="Gene3D" id="1.10.287.130">
    <property type="match status" value="1"/>
</dbReference>
<accession>A0A1L4BSG1</accession>
<name>A0A1L4BSG1_9GAMM</name>
<dbReference type="InterPro" id="IPR003594">
    <property type="entry name" value="HATPase_dom"/>
</dbReference>
<dbReference type="InterPro" id="IPR004358">
    <property type="entry name" value="Sig_transdc_His_kin-like_C"/>
</dbReference>
<keyword evidence="5" id="KW-0418">Kinase</keyword>
<evidence type="ECO:0000256" key="5">
    <source>
        <dbReference type="ARBA" id="ARBA00022777"/>
    </source>
</evidence>
<dbReference type="NCBIfam" id="TIGR00229">
    <property type="entry name" value="sensory_box"/>
    <property type="match status" value="1"/>
</dbReference>
<evidence type="ECO:0000259" key="8">
    <source>
        <dbReference type="PROSITE" id="PS50113"/>
    </source>
</evidence>
<dbReference type="Proteomes" id="UP000184222">
    <property type="component" value="Chromosome"/>
</dbReference>
<dbReference type="SUPFAM" id="SSF55785">
    <property type="entry name" value="PYP-like sensor domain (PAS domain)"/>
    <property type="match status" value="1"/>
</dbReference>
<dbReference type="InterPro" id="IPR036097">
    <property type="entry name" value="HisK_dim/P_sf"/>
</dbReference>
<dbReference type="PROSITE" id="PS50113">
    <property type="entry name" value="PAC"/>
    <property type="match status" value="1"/>
</dbReference>
<dbReference type="SUPFAM" id="SSF55874">
    <property type="entry name" value="ATPase domain of HSP90 chaperone/DNA topoisomerase II/histidine kinase"/>
    <property type="match status" value="1"/>
</dbReference>
<dbReference type="InterPro" id="IPR000700">
    <property type="entry name" value="PAS-assoc_C"/>
</dbReference>
<dbReference type="Gene3D" id="3.30.565.10">
    <property type="entry name" value="Histidine kinase-like ATPase, C-terminal domain"/>
    <property type="match status" value="1"/>
</dbReference>
<dbReference type="GO" id="GO:0005886">
    <property type="term" value="C:plasma membrane"/>
    <property type="evidence" value="ECO:0007669"/>
    <property type="project" value="TreeGrafter"/>
</dbReference>
<evidence type="ECO:0000313" key="10">
    <source>
        <dbReference type="Proteomes" id="UP000184222"/>
    </source>
</evidence>
<dbReference type="InterPro" id="IPR005467">
    <property type="entry name" value="His_kinase_dom"/>
</dbReference>
<dbReference type="CDD" id="cd00130">
    <property type="entry name" value="PAS"/>
    <property type="match status" value="1"/>
</dbReference>
<comment type="catalytic activity">
    <reaction evidence="1">
        <text>ATP + protein L-histidine = ADP + protein N-phospho-L-histidine.</text>
        <dbReference type="EC" id="2.7.13.3"/>
    </reaction>
</comment>
<dbReference type="InterPro" id="IPR035965">
    <property type="entry name" value="PAS-like_dom_sf"/>
</dbReference>
<evidence type="ECO:0000256" key="2">
    <source>
        <dbReference type="ARBA" id="ARBA00012438"/>
    </source>
</evidence>
<dbReference type="OrthoDB" id="9792854at2"/>
<feature type="domain" description="Histidine kinase" evidence="7">
    <location>
        <begin position="184"/>
        <end position="409"/>
    </location>
</feature>
<evidence type="ECO:0000256" key="3">
    <source>
        <dbReference type="ARBA" id="ARBA00022553"/>
    </source>
</evidence>
<dbReference type="Pfam" id="PF02518">
    <property type="entry name" value="HATPase_c"/>
    <property type="match status" value="1"/>
</dbReference>
<dbReference type="AlphaFoldDB" id="A0A1L4BSG1"/>
<dbReference type="PANTHER" id="PTHR43047">
    <property type="entry name" value="TWO-COMPONENT HISTIDINE PROTEIN KINASE"/>
    <property type="match status" value="1"/>
</dbReference>
<organism evidence="9 10">
    <name type="scientific">Francisella uliginis</name>
    <dbReference type="NCBI Taxonomy" id="573570"/>
    <lineage>
        <taxon>Bacteria</taxon>
        <taxon>Pseudomonadati</taxon>
        <taxon>Pseudomonadota</taxon>
        <taxon>Gammaproteobacteria</taxon>
        <taxon>Thiotrichales</taxon>
        <taxon>Francisellaceae</taxon>
        <taxon>Francisella</taxon>
    </lineage>
</organism>
<dbReference type="EC" id="2.7.13.3" evidence="2"/>
<protein>
    <recommendedName>
        <fullName evidence="2">histidine kinase</fullName>
        <ecNumber evidence="2">2.7.13.3</ecNumber>
    </recommendedName>
</protein>
<dbReference type="InterPro" id="IPR013656">
    <property type="entry name" value="PAS_4"/>
</dbReference>
<dbReference type="PROSITE" id="PS50109">
    <property type="entry name" value="HIS_KIN"/>
    <property type="match status" value="1"/>
</dbReference>
<reference evidence="9 10" key="1">
    <citation type="journal article" date="2016" name="Appl. Environ. Microbiol.">
        <title>Whole genome relationships among Francisella bacteria of diverse origin define new species and provide specific regions for detection.</title>
        <authorList>
            <person name="Challacombe J.F."/>
            <person name="Petersen J.M."/>
            <person name="Gallegos-Graves V."/>
            <person name="Hodge D."/>
            <person name="Pillai S."/>
            <person name="Kuske C.R."/>
        </authorList>
    </citation>
    <scope>NUCLEOTIDE SEQUENCE [LARGE SCALE GENOMIC DNA]</scope>
    <source>
        <strain evidence="10">TX07-7310</strain>
    </source>
</reference>
<dbReference type="STRING" id="573570.F7310_05155"/>
<dbReference type="PRINTS" id="PR00344">
    <property type="entry name" value="BCTRLSENSOR"/>
</dbReference>
<sequence length="410" mass="46486">MDYAVDKQRQEKIVFLEKALEEANNKILQLEEENLHYKNNINNFQQAINCLETNIYWKDRDGYYLGCNNKIIELSGVTSISDVIGKTDYEFSPRDIADKLVLNDKLVMNEKRSVSKEEQLRLPSGEIIYLISKKSPLINSKGEVIGIIGASIDITEVKLLQDKVNEQNEIIRIKDSLKTQFIENFSHDVKIPINALIGRTQLLKLLGVKENNEKMIKAADAAENSAMVLDALFAQMQNVMIHEEFSKEIYNTEFNLRSLIEKEIEIAEASILSHKNVYINFIVSDDLSVQVNTDHYKLSQILRNILSNAIKYTDEGSINIKAKATESDDKVNFQFIVSDTGIGIDEIYKKYIFEKFNRANITSSNNNRHGMGVGLYIVKNNLDILGGSIDFESVVGQGSIFTIKIALNKA</sequence>
<proteinExistence type="predicted"/>
<keyword evidence="4" id="KW-0808">Transferase</keyword>
<dbReference type="InterPro" id="IPR036890">
    <property type="entry name" value="HATPase_C_sf"/>
</dbReference>
<dbReference type="GO" id="GO:0009927">
    <property type="term" value="F:histidine phosphotransfer kinase activity"/>
    <property type="evidence" value="ECO:0007669"/>
    <property type="project" value="TreeGrafter"/>
</dbReference>
<dbReference type="SUPFAM" id="SSF47384">
    <property type="entry name" value="Homodimeric domain of signal transducing histidine kinase"/>
    <property type="match status" value="1"/>
</dbReference>
<evidence type="ECO:0000256" key="1">
    <source>
        <dbReference type="ARBA" id="ARBA00000085"/>
    </source>
</evidence>
<dbReference type="InterPro" id="IPR000014">
    <property type="entry name" value="PAS"/>
</dbReference>
<evidence type="ECO:0000313" key="9">
    <source>
        <dbReference type="EMBL" id="API86780.1"/>
    </source>
</evidence>
<evidence type="ECO:0000256" key="6">
    <source>
        <dbReference type="SAM" id="Coils"/>
    </source>
</evidence>
<keyword evidence="10" id="KW-1185">Reference proteome</keyword>
<keyword evidence="3" id="KW-0597">Phosphoprotein</keyword>
<dbReference type="PANTHER" id="PTHR43047:SF72">
    <property type="entry name" value="OSMOSENSING HISTIDINE PROTEIN KINASE SLN1"/>
    <property type="match status" value="1"/>
</dbReference>
<dbReference type="EMBL" id="CP016796">
    <property type="protein sequence ID" value="API86780.1"/>
    <property type="molecule type" value="Genomic_DNA"/>
</dbReference>
<dbReference type="InterPro" id="IPR003661">
    <property type="entry name" value="HisK_dim/P_dom"/>
</dbReference>
<dbReference type="CDD" id="cd00082">
    <property type="entry name" value="HisKA"/>
    <property type="match status" value="1"/>
</dbReference>
<dbReference type="RefSeq" id="WP_072712287.1">
    <property type="nucleotide sequence ID" value="NZ_CP016796.1"/>
</dbReference>
<evidence type="ECO:0000259" key="7">
    <source>
        <dbReference type="PROSITE" id="PS50109"/>
    </source>
</evidence>
<dbReference type="SMART" id="SM00387">
    <property type="entry name" value="HATPase_c"/>
    <property type="match status" value="1"/>
</dbReference>
<dbReference type="Pfam" id="PF08448">
    <property type="entry name" value="PAS_4"/>
    <property type="match status" value="1"/>
</dbReference>
<dbReference type="KEGG" id="frx:F7310_05155"/>
<feature type="domain" description="PAC" evidence="8">
    <location>
        <begin position="114"/>
        <end position="166"/>
    </location>
</feature>
<dbReference type="Gene3D" id="3.30.450.20">
    <property type="entry name" value="PAS domain"/>
    <property type="match status" value="1"/>
</dbReference>
<evidence type="ECO:0000256" key="4">
    <source>
        <dbReference type="ARBA" id="ARBA00022679"/>
    </source>
</evidence>
<gene>
    <name evidence="9" type="ORF">F7310_05155</name>
</gene>
<dbReference type="GO" id="GO:0000155">
    <property type="term" value="F:phosphorelay sensor kinase activity"/>
    <property type="evidence" value="ECO:0007669"/>
    <property type="project" value="InterPro"/>
</dbReference>